<protein>
    <submittedName>
        <fullName evidence="1">Uncharacterized protein</fullName>
    </submittedName>
</protein>
<dbReference type="EMBL" id="LSRE01000017">
    <property type="protein sequence ID" value="KXO97665.1"/>
    <property type="molecule type" value="Genomic_DNA"/>
</dbReference>
<gene>
    <name evidence="1" type="ORF">AXK61_21725</name>
</gene>
<name>A0A137ZHJ9_9ACTN</name>
<proteinExistence type="predicted"/>
<sequence>MSTGTPTAGEVTHPRAQVTGIHQVLAVLAPSSRVPPWVQAAAVIAFATTTPLASIVAVQLEEVSFRRGDALLAAAGREPAIIPRAFAGPLSAIVRVDPPMVVPGEQKQRRYLFPSSTAADGHLSVSALTHRFRASEIVLIGHRNLQVRAALHAAAQSIPLASLGAGTAANADQIWHRYPR</sequence>
<comment type="caution">
    <text evidence="1">The sequence shown here is derived from an EMBL/GenBank/DDBJ whole genome shotgun (WGS) entry which is preliminary data.</text>
</comment>
<reference evidence="1 2" key="1">
    <citation type="submission" date="2016-02" db="EMBL/GenBank/DDBJ databases">
        <authorList>
            <person name="Teng J.L."/>
            <person name="Tang Y."/>
            <person name="Huang Y."/>
            <person name="Guo F."/>
            <person name="Wei W."/>
            <person name="Chen J.H."/>
            <person name="Wong S.Y."/>
            <person name="Lau S.K."/>
            <person name="Woo P.C."/>
        </authorList>
    </citation>
    <scope>NUCLEOTIDE SEQUENCE [LARGE SCALE GENOMIC DNA]</scope>
    <source>
        <strain evidence="1 2">JCM 13375</strain>
    </source>
</reference>
<organism evidence="1 2">
    <name type="scientific">Tsukamurella pseudospumae</name>
    <dbReference type="NCBI Taxonomy" id="239498"/>
    <lineage>
        <taxon>Bacteria</taxon>
        <taxon>Bacillati</taxon>
        <taxon>Actinomycetota</taxon>
        <taxon>Actinomycetes</taxon>
        <taxon>Mycobacteriales</taxon>
        <taxon>Tsukamurellaceae</taxon>
        <taxon>Tsukamurella</taxon>
    </lineage>
</organism>
<evidence type="ECO:0000313" key="1">
    <source>
        <dbReference type="EMBL" id="KXO97665.1"/>
    </source>
</evidence>
<accession>A0A137ZHJ9</accession>
<dbReference type="RefSeq" id="WP_068745814.1">
    <property type="nucleotide sequence ID" value="NZ_LSRE01000017.1"/>
</dbReference>
<keyword evidence="2" id="KW-1185">Reference proteome</keyword>
<evidence type="ECO:0000313" key="2">
    <source>
        <dbReference type="Proteomes" id="UP000070409"/>
    </source>
</evidence>
<dbReference type="Proteomes" id="UP000070409">
    <property type="component" value="Unassembled WGS sequence"/>
</dbReference>